<sequence>MDAETAFHFVGNFGRYQIFLTSFFFLANVVSGMQMVLMVIVGATPNTTIESEMNLTTIVTDFNLYEEKWITDLIQSLYMAGYLVGCFAFGQASDIYGRKPILMLTGILTSIAAFCAGFASSWQTFAVARVFVGLFIGGCGVALFVLMTELLGKKMWAIIGMVYSCFFAMGICLLSGISYALLNWRTICMVTGGLTGVVLVLLCIFVPESPRWLYSTGKFEKSEKILRKLARRNGKDQQVIHLSPPVHYSDIQTHTIVDLLRHKTLGIWLLAMVYIWFTNAFVYYGLTFDASMLSNNLYIGLVLSGVIEIPAVLVCIYLMEVKWIGRKRLLMFLSLFCGITCIVAIFLMHIAVAKLVLGLAAKLAIAASFAMIYIYSAEIFPTPLRSVAIGTSSTFARVGAIVSPFVSLLSAKYLFTVFGVLTLLSFLVTLKLPRTLGKPIPQTIEEVVGSNPTYATVDEENDSINCYDVDPSHAA</sequence>
<evidence type="ECO:0000313" key="7">
    <source>
        <dbReference type="EMBL" id="CAK8683760.1"/>
    </source>
</evidence>
<evidence type="ECO:0000256" key="1">
    <source>
        <dbReference type="ARBA" id="ARBA00004141"/>
    </source>
</evidence>
<feature type="transmembrane region" description="Helical" evidence="5">
    <location>
        <begin position="356"/>
        <end position="375"/>
    </location>
</feature>
<reference evidence="7 8" key="1">
    <citation type="submission" date="2024-02" db="EMBL/GenBank/DDBJ databases">
        <authorList>
            <person name="Daric V."/>
            <person name="Darras S."/>
        </authorList>
    </citation>
    <scope>NUCLEOTIDE SEQUENCE [LARGE SCALE GENOMIC DNA]</scope>
</reference>
<evidence type="ECO:0000256" key="4">
    <source>
        <dbReference type="ARBA" id="ARBA00023136"/>
    </source>
</evidence>
<feature type="transmembrane region" description="Helical" evidence="5">
    <location>
        <begin position="158"/>
        <end position="178"/>
    </location>
</feature>
<accession>A0ABP0G0T8</accession>
<evidence type="ECO:0000256" key="5">
    <source>
        <dbReference type="SAM" id="Phobius"/>
    </source>
</evidence>
<dbReference type="Proteomes" id="UP001642483">
    <property type="component" value="Unassembled WGS sequence"/>
</dbReference>
<feature type="transmembrane region" description="Helical" evidence="5">
    <location>
        <begin position="18"/>
        <end position="43"/>
    </location>
</feature>
<comment type="caution">
    <text evidence="7">The sequence shown here is derived from an EMBL/GenBank/DDBJ whole genome shotgun (WGS) entry which is preliminary data.</text>
</comment>
<feature type="transmembrane region" description="Helical" evidence="5">
    <location>
        <begin position="330"/>
        <end position="350"/>
    </location>
</feature>
<dbReference type="PANTHER" id="PTHR24064">
    <property type="entry name" value="SOLUTE CARRIER FAMILY 22 MEMBER"/>
    <property type="match status" value="1"/>
</dbReference>
<organism evidence="7 8">
    <name type="scientific">Clavelina lepadiformis</name>
    <name type="common">Light-bulb sea squirt</name>
    <name type="synonym">Ascidia lepadiformis</name>
    <dbReference type="NCBI Taxonomy" id="159417"/>
    <lineage>
        <taxon>Eukaryota</taxon>
        <taxon>Metazoa</taxon>
        <taxon>Chordata</taxon>
        <taxon>Tunicata</taxon>
        <taxon>Ascidiacea</taxon>
        <taxon>Aplousobranchia</taxon>
        <taxon>Clavelinidae</taxon>
        <taxon>Clavelina</taxon>
    </lineage>
</organism>
<gene>
    <name evidence="7" type="ORF">CVLEPA_LOCUS14796</name>
</gene>
<evidence type="ECO:0000259" key="6">
    <source>
        <dbReference type="PROSITE" id="PS50850"/>
    </source>
</evidence>
<dbReference type="Gene3D" id="1.20.1250.20">
    <property type="entry name" value="MFS general substrate transporter like domains"/>
    <property type="match status" value="1"/>
</dbReference>
<dbReference type="EMBL" id="CAWYQH010000097">
    <property type="protein sequence ID" value="CAK8683760.1"/>
    <property type="molecule type" value="Genomic_DNA"/>
</dbReference>
<keyword evidence="4 5" id="KW-0472">Membrane</keyword>
<feature type="transmembrane region" description="Helical" evidence="5">
    <location>
        <begin position="101"/>
        <end position="120"/>
    </location>
</feature>
<feature type="transmembrane region" description="Helical" evidence="5">
    <location>
        <begin position="184"/>
        <end position="206"/>
    </location>
</feature>
<feature type="domain" description="Major facilitator superfamily (MFS) profile" evidence="6">
    <location>
        <begin position="20"/>
        <end position="437"/>
    </location>
</feature>
<protein>
    <recommendedName>
        <fullName evidence="6">Major facilitator superfamily (MFS) profile domain-containing protein</fullName>
    </recommendedName>
</protein>
<evidence type="ECO:0000256" key="3">
    <source>
        <dbReference type="ARBA" id="ARBA00022989"/>
    </source>
</evidence>
<keyword evidence="8" id="KW-1185">Reference proteome</keyword>
<dbReference type="PROSITE" id="PS50850">
    <property type="entry name" value="MFS"/>
    <property type="match status" value="1"/>
</dbReference>
<dbReference type="Pfam" id="PF00083">
    <property type="entry name" value="Sugar_tr"/>
    <property type="match status" value="1"/>
</dbReference>
<evidence type="ECO:0000313" key="8">
    <source>
        <dbReference type="Proteomes" id="UP001642483"/>
    </source>
</evidence>
<dbReference type="InterPro" id="IPR020846">
    <property type="entry name" value="MFS_dom"/>
</dbReference>
<proteinExistence type="predicted"/>
<evidence type="ECO:0000256" key="2">
    <source>
        <dbReference type="ARBA" id="ARBA00022692"/>
    </source>
</evidence>
<dbReference type="CDD" id="cd17317">
    <property type="entry name" value="MFS_SLC22"/>
    <property type="match status" value="1"/>
</dbReference>
<feature type="transmembrane region" description="Helical" evidence="5">
    <location>
        <begin position="298"/>
        <end position="318"/>
    </location>
</feature>
<keyword evidence="2 5" id="KW-0812">Transmembrane</keyword>
<keyword evidence="3 5" id="KW-1133">Transmembrane helix</keyword>
<feature type="transmembrane region" description="Helical" evidence="5">
    <location>
        <begin position="126"/>
        <end position="146"/>
    </location>
</feature>
<feature type="transmembrane region" description="Helical" evidence="5">
    <location>
        <begin position="69"/>
        <end position="89"/>
    </location>
</feature>
<name>A0ABP0G0T8_CLALP</name>
<dbReference type="SUPFAM" id="SSF103473">
    <property type="entry name" value="MFS general substrate transporter"/>
    <property type="match status" value="1"/>
</dbReference>
<dbReference type="InterPro" id="IPR005828">
    <property type="entry name" value="MFS_sugar_transport-like"/>
</dbReference>
<dbReference type="InterPro" id="IPR036259">
    <property type="entry name" value="MFS_trans_sf"/>
</dbReference>
<feature type="transmembrane region" description="Helical" evidence="5">
    <location>
        <begin position="265"/>
        <end position="286"/>
    </location>
</feature>
<comment type="subcellular location">
    <subcellularLocation>
        <location evidence="1">Membrane</location>
        <topology evidence="1">Multi-pass membrane protein</topology>
    </subcellularLocation>
</comment>